<keyword evidence="8" id="KW-0007">Acetylation</keyword>
<dbReference type="InParanoid" id="G0VGQ7"/>
<dbReference type="GO" id="GO:0046972">
    <property type="term" value="F:histone H4K16 acetyltransferase activity"/>
    <property type="evidence" value="ECO:0007669"/>
    <property type="project" value="TreeGrafter"/>
</dbReference>
<evidence type="ECO:0000256" key="5">
    <source>
        <dbReference type="ARBA" id="ARBA00022723"/>
    </source>
</evidence>
<keyword evidence="6" id="KW-0863">Zinc-finger</keyword>
<dbReference type="FunCoup" id="G0VGQ7">
    <property type="interactions" value="327"/>
</dbReference>
<dbReference type="SUPFAM" id="SSF55729">
    <property type="entry name" value="Acyl-CoA N-acyltransferases (Nat)"/>
    <property type="match status" value="1"/>
</dbReference>
<dbReference type="InterPro" id="IPR050603">
    <property type="entry name" value="MYST_HAT"/>
</dbReference>
<evidence type="ECO:0000256" key="10">
    <source>
        <dbReference type="ARBA" id="ARBA00023163"/>
    </source>
</evidence>
<evidence type="ECO:0000256" key="7">
    <source>
        <dbReference type="ARBA" id="ARBA00022833"/>
    </source>
</evidence>
<evidence type="ECO:0000256" key="13">
    <source>
        <dbReference type="PIRSR" id="PIRSR602717-51"/>
    </source>
</evidence>
<proteinExistence type="inferred from homology"/>
<reference evidence="16 17" key="1">
    <citation type="journal article" date="2011" name="Proc. Natl. Acad. Sci. U.S.A.">
        <title>Evolutionary erosion of yeast sex chromosomes by mating-type switching accidents.</title>
        <authorList>
            <person name="Gordon J.L."/>
            <person name="Armisen D."/>
            <person name="Proux-Wera E."/>
            <person name="Oheigeartaigh S.S."/>
            <person name="Byrne K.P."/>
            <person name="Wolfe K.H."/>
        </authorList>
    </citation>
    <scope>NUCLEOTIDE SEQUENCE [LARGE SCALE GENOMIC DNA]</scope>
    <source>
        <strain evidence="17">ATCC 76901 / BCRC 22586 / CBS 4309 / NBRC 1992 / NRRL Y-12630</strain>
    </source>
</reference>
<keyword evidence="9" id="KW-0805">Transcription regulation</keyword>
<dbReference type="eggNOG" id="KOG2747">
    <property type="taxonomic scope" value="Eukaryota"/>
</dbReference>
<dbReference type="PANTHER" id="PTHR10615">
    <property type="entry name" value="HISTONE ACETYLTRANSFERASE"/>
    <property type="match status" value="1"/>
</dbReference>
<feature type="compositionally biased region" description="Basic residues" evidence="14">
    <location>
        <begin position="1"/>
        <end position="11"/>
    </location>
</feature>
<dbReference type="PROSITE" id="PS51726">
    <property type="entry name" value="MYST_HAT"/>
    <property type="match status" value="1"/>
</dbReference>
<evidence type="ECO:0000259" key="15">
    <source>
        <dbReference type="PROSITE" id="PS51726"/>
    </source>
</evidence>
<dbReference type="KEGG" id="ncs:NCAS_0F01940"/>
<gene>
    <name evidence="16" type="primary">NCAS0F01940</name>
    <name evidence="16" type="ordered locus">NCAS_0F01940</name>
</gene>
<dbReference type="EMBL" id="HE576757">
    <property type="protein sequence ID" value="CCC70678.1"/>
    <property type="molecule type" value="Genomic_DNA"/>
</dbReference>
<dbReference type="Proteomes" id="UP000001640">
    <property type="component" value="Chromosome 6"/>
</dbReference>
<evidence type="ECO:0000313" key="16">
    <source>
        <dbReference type="EMBL" id="CCC70678.1"/>
    </source>
</evidence>
<keyword evidence="11" id="KW-0539">Nucleus</keyword>
<evidence type="ECO:0000256" key="12">
    <source>
        <dbReference type="ARBA" id="ARBA00023315"/>
    </source>
</evidence>
<dbReference type="AlphaFoldDB" id="G0VGQ7"/>
<evidence type="ECO:0000313" key="17">
    <source>
        <dbReference type="Proteomes" id="UP000001640"/>
    </source>
</evidence>
<accession>G0VGQ7</accession>
<dbReference type="Gene3D" id="3.30.60.60">
    <property type="entry name" value="N-acetyl transferase-like"/>
    <property type="match status" value="1"/>
</dbReference>
<organism evidence="16 17">
    <name type="scientific">Naumovozyma castellii</name>
    <name type="common">Yeast</name>
    <name type="synonym">Saccharomyces castellii</name>
    <dbReference type="NCBI Taxonomy" id="27288"/>
    <lineage>
        <taxon>Eukaryota</taxon>
        <taxon>Fungi</taxon>
        <taxon>Dikarya</taxon>
        <taxon>Ascomycota</taxon>
        <taxon>Saccharomycotina</taxon>
        <taxon>Saccharomycetes</taxon>
        <taxon>Saccharomycetales</taxon>
        <taxon>Saccharomycetaceae</taxon>
        <taxon>Naumovozyma</taxon>
    </lineage>
</organism>
<dbReference type="STRING" id="1064592.G0VGQ7"/>
<sequence>MESRRVSKKRLGLHEKTSKNVAKRRKGKGKGKDDSNTSDENLYGILNERNIKDVQFGMDKRFLTWYGSNVYFDNETEQLGIKDNGNSNTDSKDKQSTDVHSLTGKTRFWLDTLFVCEYCFKYSENEENFRLHAERCRHKHSAPGRIKYKSPQYTIRRVRGYKHTLFCQCLCLFTKLFLDNKSMYFKVNHYDFYILYETTTDLSMKNKPLGFFSKDLVSYDQNNLACILIFPPYQRRRLGSLLIEFSYKLSKLDDIISGPELPLSPFGLIGYLKYWSQIISWELTEGELCDFDSVTLEDISKVTGLRINDIIMTLKHLECIGEENRIYLDKLRRWLKTHERTFMIEDQYLLLDD</sequence>
<dbReference type="HOGENOM" id="CLU_011815_0_2_1"/>
<dbReference type="Pfam" id="PF01853">
    <property type="entry name" value="MOZ_SAS"/>
    <property type="match status" value="1"/>
</dbReference>
<reference key="2">
    <citation type="submission" date="2011-08" db="EMBL/GenBank/DDBJ databases">
        <title>Genome sequence of Naumovozyma castellii.</title>
        <authorList>
            <person name="Gordon J.L."/>
            <person name="Armisen D."/>
            <person name="Proux-Wera E."/>
            <person name="OhEigeartaigh S.S."/>
            <person name="Byrne K.P."/>
            <person name="Wolfe K.H."/>
        </authorList>
    </citation>
    <scope>NUCLEOTIDE SEQUENCE</scope>
    <source>
        <strain>Type strain:CBS 4309</strain>
    </source>
</reference>
<feature type="domain" description="MYST-type HAT" evidence="15">
    <location>
        <begin position="46"/>
        <end position="336"/>
    </location>
</feature>
<comment type="subcellular location">
    <subcellularLocation>
        <location evidence="1">Nucleus</location>
    </subcellularLocation>
</comment>
<feature type="active site" description="Proton donor/acceptor" evidence="13">
    <location>
        <position position="260"/>
    </location>
</feature>
<evidence type="ECO:0000256" key="3">
    <source>
        <dbReference type="ARBA" id="ARBA00013184"/>
    </source>
</evidence>
<dbReference type="InterPro" id="IPR002717">
    <property type="entry name" value="HAT_MYST-type"/>
</dbReference>
<evidence type="ECO:0000256" key="14">
    <source>
        <dbReference type="SAM" id="MobiDB-lite"/>
    </source>
</evidence>
<evidence type="ECO:0000256" key="2">
    <source>
        <dbReference type="ARBA" id="ARBA00010107"/>
    </source>
</evidence>
<dbReference type="FunFam" id="3.40.630.30:FF:000067">
    <property type="entry name" value="Histone acetyltransferase"/>
    <property type="match status" value="1"/>
</dbReference>
<keyword evidence="4" id="KW-0808">Transferase</keyword>
<dbReference type="GO" id="GO:0035267">
    <property type="term" value="C:NuA4 histone acetyltransferase complex"/>
    <property type="evidence" value="ECO:0007669"/>
    <property type="project" value="TreeGrafter"/>
</dbReference>
<dbReference type="InterPro" id="IPR016181">
    <property type="entry name" value="Acyl_CoA_acyltransferase"/>
</dbReference>
<dbReference type="GO" id="GO:0031509">
    <property type="term" value="P:subtelomeric heterochromatin formation"/>
    <property type="evidence" value="ECO:0007669"/>
    <property type="project" value="EnsemblFungi"/>
</dbReference>
<dbReference type="GO" id="GO:0006355">
    <property type="term" value="P:regulation of DNA-templated transcription"/>
    <property type="evidence" value="ECO:0007669"/>
    <property type="project" value="InterPro"/>
</dbReference>
<dbReference type="GO" id="GO:0033255">
    <property type="term" value="C:SAS acetyltransferase complex"/>
    <property type="evidence" value="ECO:0007669"/>
    <property type="project" value="EnsemblFungi"/>
</dbReference>
<keyword evidence="7" id="KW-0862">Zinc</keyword>
<evidence type="ECO:0000256" key="9">
    <source>
        <dbReference type="ARBA" id="ARBA00023015"/>
    </source>
</evidence>
<comment type="similarity">
    <text evidence="2">Belongs to the MYST (SAS/MOZ) family.</text>
</comment>
<keyword evidence="17" id="KW-1185">Reference proteome</keyword>
<dbReference type="OMA" id="LDNKSMY"/>
<dbReference type="GO" id="GO:0008270">
    <property type="term" value="F:zinc ion binding"/>
    <property type="evidence" value="ECO:0007669"/>
    <property type="project" value="UniProtKB-KW"/>
</dbReference>
<dbReference type="EC" id="2.3.1.48" evidence="3"/>
<evidence type="ECO:0000256" key="11">
    <source>
        <dbReference type="ARBA" id="ARBA00023242"/>
    </source>
</evidence>
<dbReference type="GO" id="GO:0005634">
    <property type="term" value="C:nucleus"/>
    <property type="evidence" value="ECO:0007669"/>
    <property type="project" value="UniProtKB-SubCell"/>
</dbReference>
<dbReference type="Gene3D" id="1.10.10.10">
    <property type="entry name" value="Winged helix-like DNA-binding domain superfamily/Winged helix DNA-binding domain"/>
    <property type="match status" value="1"/>
</dbReference>
<protein>
    <recommendedName>
        <fullName evidence="3">histone acetyltransferase</fullName>
        <ecNumber evidence="3">2.3.1.48</ecNumber>
    </recommendedName>
</protein>
<keyword evidence="10" id="KW-0804">Transcription</keyword>
<evidence type="ECO:0000256" key="1">
    <source>
        <dbReference type="ARBA" id="ARBA00004123"/>
    </source>
</evidence>
<dbReference type="InterPro" id="IPR036388">
    <property type="entry name" value="WH-like_DNA-bd_sf"/>
</dbReference>
<dbReference type="GeneID" id="96904326"/>
<keyword evidence="12" id="KW-0012">Acyltransferase</keyword>
<evidence type="ECO:0000256" key="8">
    <source>
        <dbReference type="ARBA" id="ARBA00022990"/>
    </source>
</evidence>
<name>G0VGQ7_NAUCA</name>
<evidence type="ECO:0000256" key="6">
    <source>
        <dbReference type="ARBA" id="ARBA00022771"/>
    </source>
</evidence>
<dbReference type="RefSeq" id="XP_003677033.1">
    <property type="nucleotide sequence ID" value="XM_003676985.1"/>
</dbReference>
<dbReference type="GO" id="GO:0000781">
    <property type="term" value="C:chromosome, telomeric region"/>
    <property type="evidence" value="ECO:0007669"/>
    <property type="project" value="GOC"/>
</dbReference>
<dbReference type="GO" id="GO:0030466">
    <property type="term" value="P:silent mating-type cassette heterochromatin formation"/>
    <property type="evidence" value="ECO:0007669"/>
    <property type="project" value="EnsemblFungi"/>
</dbReference>
<feature type="region of interest" description="Disordered" evidence="14">
    <location>
        <begin position="1"/>
        <end position="40"/>
    </location>
</feature>
<dbReference type="PANTHER" id="PTHR10615:SF219">
    <property type="entry name" value="HISTONE ACETYLTRANSFERASE KAT5"/>
    <property type="match status" value="1"/>
</dbReference>
<dbReference type="Gene3D" id="3.40.630.30">
    <property type="match status" value="1"/>
</dbReference>
<keyword evidence="5" id="KW-0479">Metal-binding</keyword>
<evidence type="ECO:0000256" key="4">
    <source>
        <dbReference type="ARBA" id="ARBA00022679"/>
    </source>
</evidence>
<dbReference type="OrthoDB" id="787137at2759"/>